<dbReference type="InterPro" id="IPR000212">
    <property type="entry name" value="DNA_helicase_UvrD/REP"/>
</dbReference>
<keyword evidence="5" id="KW-0413">Isomerase</keyword>
<evidence type="ECO:0000259" key="10">
    <source>
        <dbReference type="PROSITE" id="PS51198"/>
    </source>
</evidence>
<evidence type="ECO:0000313" key="11">
    <source>
        <dbReference type="EMBL" id="TGY62545.1"/>
    </source>
</evidence>
<comment type="caution">
    <text evidence="11">The sequence shown here is derived from an EMBL/GenBank/DDBJ whole genome shotgun (WGS) entry which is preliminary data.</text>
</comment>
<evidence type="ECO:0000256" key="2">
    <source>
        <dbReference type="ARBA" id="ARBA00022801"/>
    </source>
</evidence>
<keyword evidence="4 9" id="KW-0067">ATP-binding</keyword>
<evidence type="ECO:0000256" key="6">
    <source>
        <dbReference type="ARBA" id="ARBA00034617"/>
    </source>
</evidence>
<dbReference type="GO" id="GO:0003677">
    <property type="term" value="F:DNA binding"/>
    <property type="evidence" value="ECO:0007669"/>
    <property type="project" value="InterPro"/>
</dbReference>
<name>A0A4S2F1D1_9ACTN</name>
<gene>
    <name evidence="11" type="ORF">E5334_03780</name>
</gene>
<protein>
    <recommendedName>
        <fullName evidence="7">DNA 3'-5' helicase</fullName>
        <ecNumber evidence="7">5.6.2.4</ecNumber>
    </recommendedName>
</protein>
<evidence type="ECO:0000256" key="5">
    <source>
        <dbReference type="ARBA" id="ARBA00023235"/>
    </source>
</evidence>
<dbReference type="AlphaFoldDB" id="A0A4S2F1D1"/>
<dbReference type="PANTHER" id="PTHR11070">
    <property type="entry name" value="UVRD / RECB / PCRA DNA HELICASE FAMILY MEMBER"/>
    <property type="match status" value="1"/>
</dbReference>
<evidence type="ECO:0000313" key="12">
    <source>
        <dbReference type="Proteomes" id="UP000310263"/>
    </source>
</evidence>
<accession>A0A4S2F1D1</accession>
<evidence type="ECO:0000256" key="1">
    <source>
        <dbReference type="ARBA" id="ARBA00022741"/>
    </source>
</evidence>
<evidence type="ECO:0000256" key="4">
    <source>
        <dbReference type="ARBA" id="ARBA00022840"/>
    </source>
</evidence>
<evidence type="ECO:0000256" key="8">
    <source>
        <dbReference type="ARBA" id="ARBA00048988"/>
    </source>
</evidence>
<dbReference type="CDD" id="cd17932">
    <property type="entry name" value="DEXQc_UvrD"/>
    <property type="match status" value="1"/>
</dbReference>
<dbReference type="GO" id="GO:0043138">
    <property type="term" value="F:3'-5' DNA helicase activity"/>
    <property type="evidence" value="ECO:0007669"/>
    <property type="project" value="UniProtKB-EC"/>
</dbReference>
<keyword evidence="1 9" id="KW-0547">Nucleotide-binding</keyword>
<feature type="binding site" evidence="9">
    <location>
        <begin position="27"/>
        <end position="34"/>
    </location>
    <ligand>
        <name>ATP</name>
        <dbReference type="ChEBI" id="CHEBI:30616"/>
    </ligand>
</feature>
<dbReference type="EC" id="5.6.2.4" evidence="7"/>
<evidence type="ECO:0000256" key="7">
    <source>
        <dbReference type="ARBA" id="ARBA00034808"/>
    </source>
</evidence>
<dbReference type="InterPro" id="IPR014016">
    <property type="entry name" value="UvrD-like_ATP-bd"/>
</dbReference>
<keyword evidence="3 9" id="KW-0347">Helicase</keyword>
<keyword evidence="2 9" id="KW-0378">Hydrolase</keyword>
<comment type="catalytic activity">
    <reaction evidence="6">
        <text>Couples ATP hydrolysis with the unwinding of duplex DNA by translocating in the 3'-5' direction.</text>
        <dbReference type="EC" id="5.6.2.4"/>
    </reaction>
</comment>
<dbReference type="PANTHER" id="PTHR11070:SF2">
    <property type="entry name" value="ATP-DEPENDENT DNA HELICASE SRS2"/>
    <property type="match status" value="1"/>
</dbReference>
<dbReference type="GO" id="GO:0000725">
    <property type="term" value="P:recombinational repair"/>
    <property type="evidence" value="ECO:0007669"/>
    <property type="project" value="TreeGrafter"/>
</dbReference>
<keyword evidence="12" id="KW-1185">Reference proteome</keyword>
<dbReference type="PROSITE" id="PS51198">
    <property type="entry name" value="UVRD_HELICASE_ATP_BIND"/>
    <property type="match status" value="1"/>
</dbReference>
<dbReference type="GO" id="GO:0016887">
    <property type="term" value="F:ATP hydrolysis activity"/>
    <property type="evidence" value="ECO:0007669"/>
    <property type="project" value="RHEA"/>
</dbReference>
<comment type="catalytic activity">
    <reaction evidence="8">
        <text>ATP + H2O = ADP + phosphate + H(+)</text>
        <dbReference type="Rhea" id="RHEA:13065"/>
        <dbReference type="ChEBI" id="CHEBI:15377"/>
        <dbReference type="ChEBI" id="CHEBI:15378"/>
        <dbReference type="ChEBI" id="CHEBI:30616"/>
        <dbReference type="ChEBI" id="CHEBI:43474"/>
        <dbReference type="ChEBI" id="CHEBI:456216"/>
        <dbReference type="EC" id="5.6.2.4"/>
    </reaction>
</comment>
<dbReference type="InterPro" id="IPR014017">
    <property type="entry name" value="DNA_helicase_UvrD-like_C"/>
</dbReference>
<dbReference type="RefSeq" id="WP_136012275.1">
    <property type="nucleotide sequence ID" value="NZ_SRYE01000002.1"/>
</dbReference>
<dbReference type="Pfam" id="PF00580">
    <property type="entry name" value="UvrD-helicase"/>
    <property type="match status" value="1"/>
</dbReference>
<dbReference type="Gene3D" id="3.40.50.300">
    <property type="entry name" value="P-loop containing nucleotide triphosphate hydrolases"/>
    <property type="match status" value="3"/>
</dbReference>
<proteinExistence type="predicted"/>
<evidence type="ECO:0000256" key="9">
    <source>
        <dbReference type="PROSITE-ProRule" id="PRU00560"/>
    </source>
</evidence>
<sequence length="568" mass="63513">MQASTFEVTWEQQEIFDYEPYGMVITAPAGCGKTEALAYRAKGLLERYDFGGNGRRLLITSFTNQAKDNISERLKKYIGTQVLREHVTVCNFHGLASRIIKAHGQLIGIGSDWTLANTDWVGRELRASGYGWNDTSQAGQVLRDAKLMCLTDDDIIKYLEGVAGQVGKIARTIEKKRISEKMISYDDQIRVALWLLSDHRVADLYSNHFFAALVDEFQDLTPQQLRFVKALCGESITFAGDVAQSIYSFAGADIGYVQQEIARSSCRQIKLLKSFRSAPAVLNAVNSLSPVTGSEHLSAACPSHWGSGGTAGLASFDNEDCEAVWIAGMSKFILRHCPHHRIGIITRTVNRAATMKRTLLQSGIEYVDWGSSIFRPEVARVLRRICSDIQAQSFVNYREAFQYIQQRAAAYQVGQTEELEEGCGWLFDQLFQRGFDLSKAQEIRESITVRMGNETVATHEGVHCLTGHAGKGQQFDWVFVLGLEDGSIPDFRAKNLESKREEARVLSVMISRARIGVFGTYTKIDTRHFRKQPSEFIEHLNKAPGFLCGKDSIEAWCGKADWPAIALM</sequence>
<dbReference type="GO" id="GO:0005524">
    <property type="term" value="F:ATP binding"/>
    <property type="evidence" value="ECO:0007669"/>
    <property type="project" value="UniProtKB-UniRule"/>
</dbReference>
<dbReference type="EMBL" id="SRYE01000002">
    <property type="protein sequence ID" value="TGY62545.1"/>
    <property type="molecule type" value="Genomic_DNA"/>
</dbReference>
<dbReference type="Proteomes" id="UP000310263">
    <property type="component" value="Unassembled WGS sequence"/>
</dbReference>
<dbReference type="InterPro" id="IPR027417">
    <property type="entry name" value="P-loop_NTPase"/>
</dbReference>
<dbReference type="OrthoDB" id="9810135at2"/>
<dbReference type="SUPFAM" id="SSF52540">
    <property type="entry name" value="P-loop containing nucleoside triphosphate hydrolases"/>
    <property type="match status" value="1"/>
</dbReference>
<dbReference type="Pfam" id="PF13361">
    <property type="entry name" value="UvrD_C"/>
    <property type="match status" value="1"/>
</dbReference>
<reference evidence="11 12" key="1">
    <citation type="submission" date="2019-04" db="EMBL/GenBank/DDBJ databases">
        <title>Microbes associate with the intestines of laboratory mice.</title>
        <authorList>
            <person name="Navarre W."/>
            <person name="Wong E."/>
            <person name="Huang K."/>
            <person name="Tropini C."/>
            <person name="Ng K."/>
            <person name="Yu B."/>
        </authorList>
    </citation>
    <scope>NUCLEOTIDE SEQUENCE [LARGE SCALE GENOMIC DNA]</scope>
    <source>
        <strain evidence="11 12">NM07_P-09</strain>
    </source>
</reference>
<evidence type="ECO:0000256" key="3">
    <source>
        <dbReference type="ARBA" id="ARBA00022806"/>
    </source>
</evidence>
<organism evidence="11 12">
    <name type="scientific">Muricaecibacterium torontonense</name>
    <dbReference type="NCBI Taxonomy" id="3032871"/>
    <lineage>
        <taxon>Bacteria</taxon>
        <taxon>Bacillati</taxon>
        <taxon>Actinomycetota</taxon>
        <taxon>Coriobacteriia</taxon>
        <taxon>Coriobacteriales</taxon>
        <taxon>Atopobiaceae</taxon>
        <taxon>Muricaecibacterium</taxon>
    </lineage>
</organism>
<feature type="domain" description="UvrD-like helicase ATP-binding" evidence="10">
    <location>
        <begin position="6"/>
        <end position="278"/>
    </location>
</feature>